<dbReference type="AlphaFoldDB" id="A0A914B515"/>
<dbReference type="PANTHER" id="PTHR14715">
    <property type="entry name" value="FAM124 DOMAIN-CONTAINING PROTEIN-RELATED"/>
    <property type="match status" value="1"/>
</dbReference>
<dbReference type="RefSeq" id="XP_038070900.1">
    <property type="nucleotide sequence ID" value="XM_038214972.1"/>
</dbReference>
<evidence type="ECO:0000313" key="5">
    <source>
        <dbReference type="Proteomes" id="UP000887568"/>
    </source>
</evidence>
<feature type="region of interest" description="Disordered" evidence="2">
    <location>
        <begin position="318"/>
        <end position="651"/>
    </location>
</feature>
<evidence type="ECO:0000256" key="2">
    <source>
        <dbReference type="SAM" id="MobiDB-lite"/>
    </source>
</evidence>
<feature type="compositionally biased region" description="Polar residues" evidence="2">
    <location>
        <begin position="567"/>
        <end position="576"/>
    </location>
</feature>
<proteinExistence type="inferred from homology"/>
<feature type="compositionally biased region" description="Polar residues" evidence="2">
    <location>
        <begin position="1"/>
        <end position="23"/>
    </location>
</feature>
<dbReference type="InterPro" id="IPR029380">
    <property type="entry name" value="FAM124"/>
</dbReference>
<dbReference type="EnsemblMetazoa" id="XM_038214972.1">
    <property type="protein sequence ID" value="XP_038070900.1"/>
    <property type="gene ID" value="LOC119739862"/>
</dbReference>
<feature type="compositionally biased region" description="Basic and acidic residues" evidence="2">
    <location>
        <begin position="786"/>
        <end position="796"/>
    </location>
</feature>
<evidence type="ECO:0000259" key="3">
    <source>
        <dbReference type="Pfam" id="PF15067"/>
    </source>
</evidence>
<feature type="compositionally biased region" description="Basic and acidic residues" evidence="2">
    <location>
        <begin position="88"/>
        <end position="109"/>
    </location>
</feature>
<feature type="compositionally biased region" description="Polar residues" evidence="2">
    <location>
        <begin position="110"/>
        <end position="126"/>
    </location>
</feature>
<comment type="similarity">
    <text evidence="1">Belongs to the FAM124 family.</text>
</comment>
<feature type="region of interest" description="Disordered" evidence="2">
    <location>
        <begin position="786"/>
        <end position="807"/>
    </location>
</feature>
<reference evidence="4" key="1">
    <citation type="submission" date="2022-11" db="UniProtKB">
        <authorList>
            <consortium name="EnsemblMetazoa"/>
        </authorList>
    </citation>
    <scope>IDENTIFICATION</scope>
</reference>
<feature type="region of interest" description="Disordered" evidence="2">
    <location>
        <begin position="151"/>
        <end position="193"/>
    </location>
</feature>
<sequence>MLSSSTPDLREGSTSSVSVTSLMGRSVLITPGTDKPSHAGTVKDVVPRPGSAPATKFSDCDSAFEEGVDMVDPTGDFGDIFSVLSIDDDPKHSEADQMTTRDTDDKPKNSESMIGDQNSGAEDRNQSQIFPSNLGVFRSIIPAIVEVSGEESDSYQSKPKANPPHRTVVDSSQSESQARKLSRDKTSLDFKPRQVKYLQTPQVCVSTSDDTSSDSNDEVSQLTLPAMRRNGGAFRRRHSLAATTPDQITRMLLSHRRGSSSGLPIPCANCFQKMNCESSSRCRKHVDKLKSIEGEKYSRPQNRSFSTTARPNNQHLFPHQAVQPHHGPSGRRASFSRPRSPIRVVTPQDAPPSSSMHLRPVSPEPLSTTASDNPQDITAPRAVSPRAVYPSSSGHLSPRSLSPRPLSPRPRSPGLMRQRSLSPRDEIEMILSCTPPTTPPRSRSPSISPRPFSSSSSSSVSLTVSSQERSRSPALNMMSIGHQSSTTVPPHQRARSRSPRPKDRHGGRLSRRPSLSTGDTGEPESARTESPNTSSSLRPNLGVPGKPSRTRSRSPVPRSLKPGPSHSRPSSPQPNRARSPRPTDHDRRSSRRGSPLADIAAKTAEFSSLGGGGLSRRPSRAPSPRVPDDSDDGITDPERIVMDRRRRRGSRAKILPMSDHQKLVFSARQSRRKSICISHPTQDGSSAPGPAERADILAKLSKRGRRRSSWAATGEPLIPMTPVSALTLLREGSSNAEEETEQTKDPYGLTLHFITDPGRSHPLRKILRPLIESIVPKHKLFNFVERSESAARDQRETAGGPDQDKPASVPTLGVVLLLQEEFGMERILEAQKYLGTEPWELHHRGKVGSNNVPYPTNNQDFYAHPSWPDAALWAVRQVHFGKDRLRFQLFVSNEMWADSISFYSLLLSRSTHVEKADFCYFLVFCSQTLNLEVQLALKKLPPGFKPQFLDSTILQFKVGDMGQLVPLLPRVCIPISDKRWQTADPDGNKVLLFRDGDSCGTTVTPTTPDPPDTPGNGRLATLTAPSCDTERQSHNIQDHGGHFEDWMQESNLVSAV</sequence>
<dbReference type="Pfam" id="PF15067">
    <property type="entry name" value="FAM124"/>
    <property type="match status" value="1"/>
</dbReference>
<feature type="compositionally biased region" description="Low complexity" evidence="2">
    <location>
        <begin position="432"/>
        <end position="467"/>
    </location>
</feature>
<organism evidence="4 5">
    <name type="scientific">Patiria miniata</name>
    <name type="common">Bat star</name>
    <name type="synonym">Asterina miniata</name>
    <dbReference type="NCBI Taxonomy" id="46514"/>
    <lineage>
        <taxon>Eukaryota</taxon>
        <taxon>Metazoa</taxon>
        <taxon>Echinodermata</taxon>
        <taxon>Eleutherozoa</taxon>
        <taxon>Asterozoa</taxon>
        <taxon>Asteroidea</taxon>
        <taxon>Valvatacea</taxon>
        <taxon>Valvatida</taxon>
        <taxon>Asterinidae</taxon>
        <taxon>Patiria</taxon>
    </lineage>
</organism>
<feature type="region of interest" description="Disordered" evidence="2">
    <location>
        <begin position="81"/>
        <end position="126"/>
    </location>
</feature>
<feature type="region of interest" description="Disordered" evidence="2">
    <location>
        <begin position="999"/>
        <end position="1020"/>
    </location>
</feature>
<feature type="region of interest" description="Disordered" evidence="2">
    <location>
        <begin position="1"/>
        <end position="58"/>
    </location>
</feature>
<evidence type="ECO:0000256" key="1">
    <source>
        <dbReference type="ARBA" id="ARBA00006440"/>
    </source>
</evidence>
<accession>A0A914B515</accession>
<feature type="compositionally biased region" description="Polar residues" evidence="2">
    <location>
        <begin position="528"/>
        <end position="538"/>
    </location>
</feature>
<feature type="region of interest" description="Disordered" evidence="2">
    <location>
        <begin position="293"/>
        <end position="312"/>
    </location>
</feature>
<evidence type="ECO:0000313" key="4">
    <source>
        <dbReference type="EnsemblMetazoa" id="XP_038070900.1"/>
    </source>
</evidence>
<dbReference type="GeneID" id="119739862"/>
<name>A0A914B515_PATMI</name>
<dbReference type="InterPro" id="IPR046365">
    <property type="entry name" value="FAM124_dom"/>
</dbReference>
<dbReference type="OrthoDB" id="10023686at2759"/>
<feature type="compositionally biased region" description="Polar residues" evidence="2">
    <location>
        <begin position="299"/>
        <end position="312"/>
    </location>
</feature>
<feature type="compositionally biased region" description="Basic and acidic residues" evidence="2">
    <location>
        <begin position="177"/>
        <end position="192"/>
    </location>
</feature>
<feature type="compositionally biased region" description="Polar residues" evidence="2">
    <location>
        <begin position="365"/>
        <end position="376"/>
    </location>
</feature>
<protein>
    <recommendedName>
        <fullName evidence="3">FAM124 domain-containing protein</fullName>
    </recommendedName>
</protein>
<dbReference type="Proteomes" id="UP000887568">
    <property type="component" value="Unplaced"/>
</dbReference>
<dbReference type="PANTHER" id="PTHR14715:SF6">
    <property type="entry name" value="FAM124 DOMAIN-CONTAINING PROTEIN"/>
    <property type="match status" value="1"/>
</dbReference>
<keyword evidence="5" id="KW-1185">Reference proteome</keyword>
<feature type="compositionally biased region" description="Low complexity" evidence="2">
    <location>
        <begin position="390"/>
        <end position="404"/>
    </location>
</feature>
<feature type="domain" description="FAM124" evidence="3">
    <location>
        <begin position="750"/>
        <end position="992"/>
    </location>
</feature>